<dbReference type="VEuPathDB" id="FungiDB:PV08_09105"/>
<dbReference type="HOGENOM" id="CLU_590542_0_0_1"/>
<name>A0A0D1ZFQ9_9EURO</name>
<dbReference type="AlphaFoldDB" id="A0A0D1ZFQ9"/>
<proteinExistence type="predicted"/>
<dbReference type="PANTHER" id="PTHR37540">
    <property type="entry name" value="TRANSCRIPTION FACTOR (ACR-2), PUTATIVE-RELATED-RELATED"/>
    <property type="match status" value="1"/>
</dbReference>
<dbReference type="RefSeq" id="XP_016232048.1">
    <property type="nucleotide sequence ID" value="XM_016383425.1"/>
</dbReference>
<dbReference type="Proteomes" id="UP000053328">
    <property type="component" value="Unassembled WGS sequence"/>
</dbReference>
<reference evidence="1 2" key="1">
    <citation type="submission" date="2015-01" db="EMBL/GenBank/DDBJ databases">
        <title>The Genome Sequence of Exophiala spinifera CBS89968.</title>
        <authorList>
            <consortium name="The Broad Institute Genomics Platform"/>
            <person name="Cuomo C."/>
            <person name="de Hoog S."/>
            <person name="Gorbushina A."/>
            <person name="Stielow B."/>
            <person name="Teixiera M."/>
            <person name="Abouelleil A."/>
            <person name="Chapman S.B."/>
            <person name="Priest M."/>
            <person name="Young S.K."/>
            <person name="Wortman J."/>
            <person name="Nusbaum C."/>
            <person name="Birren B."/>
        </authorList>
    </citation>
    <scope>NUCLEOTIDE SEQUENCE [LARGE SCALE GENOMIC DNA]</scope>
    <source>
        <strain evidence="1 2">CBS 89968</strain>
    </source>
</reference>
<evidence type="ECO:0008006" key="3">
    <source>
        <dbReference type="Google" id="ProtNLM"/>
    </source>
</evidence>
<dbReference type="GeneID" id="27336188"/>
<sequence length="482" mass="54578">MSHPVPTPDPSQYDTFRGDVCSHEWSPVSWLSQNRSDPFATDTADSPQVSELLDHAVQHFWSHLSPSHHFGSYNPVNALYLAHMQSSQMAYHSYILVISTNLDYLRMSSLRQNVFQSMRLRCIHAATTLVRELIDSMPPQPTRGDVPDELIGSILSLSCCHALPMKSANHPVSRFSSPLATAQCLDMWSATPFLESHRRAVVQLVKLKGGLEALDSIYLAAVVQLNDLIDASRKTRKPTWPWQNTVIASCSSSAVRPFVATALLTYDNDLATAFFPLTKYLPCGHELERAILAVAEATAMLKIYKHNITSRMAEMVQLRNRAQYFVLDLDPLPLLVGPDEKDKEYGRGRQCAAVHVPSFLYEVIRISLLIYNNLVLYPMSPATGVETRLATRLKFILCSGLQAQLWNVPQYTDLLLWSMMLGGISTEDIEDGKWFQTQYFELARDRNRLRSWFSTVESLSTFIWLDFVLNEEAEKFWATLPT</sequence>
<gene>
    <name evidence="1" type="ORF">PV08_09105</name>
</gene>
<evidence type="ECO:0000313" key="1">
    <source>
        <dbReference type="EMBL" id="KIW11832.1"/>
    </source>
</evidence>
<protein>
    <recommendedName>
        <fullName evidence="3">Transcription factor domain-containing protein</fullName>
    </recommendedName>
</protein>
<dbReference type="PANTHER" id="PTHR37540:SF5">
    <property type="entry name" value="TRANSCRIPTION FACTOR DOMAIN-CONTAINING PROTEIN"/>
    <property type="match status" value="1"/>
</dbReference>
<evidence type="ECO:0000313" key="2">
    <source>
        <dbReference type="Proteomes" id="UP000053328"/>
    </source>
</evidence>
<dbReference type="STRING" id="91928.A0A0D1ZFQ9"/>
<keyword evidence="2" id="KW-1185">Reference proteome</keyword>
<dbReference type="OrthoDB" id="3469466at2759"/>
<accession>A0A0D1ZFQ9</accession>
<dbReference type="EMBL" id="KN847498">
    <property type="protein sequence ID" value="KIW11832.1"/>
    <property type="molecule type" value="Genomic_DNA"/>
</dbReference>
<organism evidence="1 2">
    <name type="scientific">Exophiala spinifera</name>
    <dbReference type="NCBI Taxonomy" id="91928"/>
    <lineage>
        <taxon>Eukaryota</taxon>
        <taxon>Fungi</taxon>
        <taxon>Dikarya</taxon>
        <taxon>Ascomycota</taxon>
        <taxon>Pezizomycotina</taxon>
        <taxon>Eurotiomycetes</taxon>
        <taxon>Chaetothyriomycetidae</taxon>
        <taxon>Chaetothyriales</taxon>
        <taxon>Herpotrichiellaceae</taxon>
        <taxon>Exophiala</taxon>
    </lineage>
</organism>